<dbReference type="InterPro" id="IPR013022">
    <property type="entry name" value="Xyl_isomerase-like_TIM-brl"/>
</dbReference>
<comment type="caution">
    <text evidence="2">The sequence shown here is derived from an EMBL/GenBank/DDBJ whole genome shotgun (WGS) entry which is preliminary data.</text>
</comment>
<gene>
    <name evidence="2" type="ORF">QJS35_18140</name>
</gene>
<dbReference type="GO" id="GO:0016853">
    <property type="term" value="F:isomerase activity"/>
    <property type="evidence" value="ECO:0007669"/>
    <property type="project" value="UniProtKB-KW"/>
</dbReference>
<dbReference type="RefSeq" id="WP_232186700.1">
    <property type="nucleotide sequence ID" value="NZ_JAIOAP010000009.1"/>
</dbReference>
<evidence type="ECO:0000313" key="2">
    <source>
        <dbReference type="EMBL" id="MEQ4484322.1"/>
    </source>
</evidence>
<dbReference type="InterPro" id="IPR036237">
    <property type="entry name" value="Xyl_isomerase-like_sf"/>
</dbReference>
<keyword evidence="2" id="KW-0413">Isomerase</keyword>
<protein>
    <submittedName>
        <fullName evidence="2">Sugar phosphate isomerase/epimerase family protein</fullName>
    </submittedName>
</protein>
<dbReference type="PANTHER" id="PTHR12110">
    <property type="entry name" value="HYDROXYPYRUVATE ISOMERASE"/>
    <property type="match status" value="1"/>
</dbReference>
<organism evidence="2 3">
    <name type="scientific">Cohnella silvisoli</name>
    <dbReference type="NCBI Taxonomy" id="2873699"/>
    <lineage>
        <taxon>Bacteria</taxon>
        <taxon>Bacillati</taxon>
        <taxon>Bacillota</taxon>
        <taxon>Bacilli</taxon>
        <taxon>Bacillales</taxon>
        <taxon>Paenibacillaceae</taxon>
        <taxon>Cohnella</taxon>
    </lineage>
</organism>
<dbReference type="Proteomes" id="UP001493487">
    <property type="component" value="Unassembled WGS sequence"/>
</dbReference>
<dbReference type="EMBL" id="JASKHM010000010">
    <property type="protein sequence ID" value="MEQ4484322.1"/>
    <property type="molecule type" value="Genomic_DNA"/>
</dbReference>
<dbReference type="InterPro" id="IPR050312">
    <property type="entry name" value="IolE/XylAMocC-like"/>
</dbReference>
<proteinExistence type="predicted"/>
<dbReference type="SUPFAM" id="SSF51658">
    <property type="entry name" value="Xylose isomerase-like"/>
    <property type="match status" value="1"/>
</dbReference>
<evidence type="ECO:0000259" key="1">
    <source>
        <dbReference type="Pfam" id="PF01261"/>
    </source>
</evidence>
<evidence type="ECO:0000313" key="3">
    <source>
        <dbReference type="Proteomes" id="UP001493487"/>
    </source>
</evidence>
<sequence>MNPKISFGSWAFTFGPFSNDPWSFSRVLKYVSEAGYQGIEINGFAPHPTPESHPTALHRKELMKEIESYGLGVSGYAPDFTAVPPALAEQSDYLKLMESYMVFCGDLGISTLRVDTVSAPELLDEREYEERFDRLVSTWRASAQMAAAVGIKIVWEFEPGFWLNKPSEVKRLMDSVDHPAFKVLFDTSHAYMSGVIGARHIGEREILPGGIVEYAKLLERHIGHFHLIDSDGTLHDDETSTHAAFGAGYVDFNAFLTELKPVVSKLDWWCVDFCFNAETEEWGKAAVPYIRERIKEVG</sequence>
<reference evidence="2 3" key="1">
    <citation type="journal article" date="2023" name="Genome Announc.">
        <title>Pan-Genome Analyses of the Genus Cohnella and Proposal of the Novel Species Cohnella silvisoli sp. nov., Isolated from Forest Soil.</title>
        <authorList>
            <person name="Wang C."/>
            <person name="Mao L."/>
            <person name="Bao G."/>
            <person name="Zhu H."/>
        </authorList>
    </citation>
    <scope>NUCLEOTIDE SEQUENCE [LARGE SCALE GENOMIC DNA]</scope>
    <source>
        <strain evidence="2 3">NL03-T5-1</strain>
    </source>
</reference>
<dbReference type="Pfam" id="PF01261">
    <property type="entry name" value="AP_endonuc_2"/>
    <property type="match status" value="1"/>
</dbReference>
<feature type="domain" description="Xylose isomerase-like TIM barrel" evidence="1">
    <location>
        <begin position="29"/>
        <end position="260"/>
    </location>
</feature>
<dbReference type="PANTHER" id="PTHR12110:SF21">
    <property type="entry name" value="XYLOSE ISOMERASE-LIKE TIM BARREL DOMAIN-CONTAINING PROTEIN"/>
    <property type="match status" value="1"/>
</dbReference>
<accession>A0ABV1KX01</accession>
<dbReference type="Gene3D" id="3.20.20.150">
    <property type="entry name" value="Divalent-metal-dependent TIM barrel enzymes"/>
    <property type="match status" value="1"/>
</dbReference>
<keyword evidence="3" id="KW-1185">Reference proteome</keyword>
<name>A0ABV1KX01_9BACL</name>